<feature type="transmembrane region" description="Helical" evidence="6">
    <location>
        <begin position="213"/>
        <end position="233"/>
    </location>
</feature>
<feature type="transmembrane region" description="Helical" evidence="6">
    <location>
        <begin position="293"/>
        <end position="326"/>
    </location>
</feature>
<dbReference type="Proteomes" id="UP000676917">
    <property type="component" value="Unassembled WGS sequence"/>
</dbReference>
<name>A0A919X6B8_9BACI</name>
<dbReference type="InterPro" id="IPR020846">
    <property type="entry name" value="MFS_dom"/>
</dbReference>
<accession>A0A919X6B8</accession>
<comment type="subcellular location">
    <subcellularLocation>
        <location evidence="1">Cell membrane</location>
        <topology evidence="1">Multi-pass membrane protein</topology>
    </subcellularLocation>
</comment>
<evidence type="ECO:0000313" key="9">
    <source>
        <dbReference type="Proteomes" id="UP000676917"/>
    </source>
</evidence>
<keyword evidence="9" id="KW-1185">Reference proteome</keyword>
<dbReference type="InterPro" id="IPR036259">
    <property type="entry name" value="MFS_trans_sf"/>
</dbReference>
<dbReference type="GO" id="GO:0022857">
    <property type="term" value="F:transmembrane transporter activity"/>
    <property type="evidence" value="ECO:0007669"/>
    <property type="project" value="InterPro"/>
</dbReference>
<evidence type="ECO:0000313" key="8">
    <source>
        <dbReference type="EMBL" id="GIO26554.1"/>
    </source>
</evidence>
<comment type="caution">
    <text evidence="8">The sequence shown here is derived from an EMBL/GenBank/DDBJ whole genome shotgun (WGS) entry which is preliminary data.</text>
</comment>
<dbReference type="InterPro" id="IPR011701">
    <property type="entry name" value="MFS"/>
</dbReference>
<dbReference type="RefSeq" id="WP_212920077.1">
    <property type="nucleotide sequence ID" value="NZ_BORP01000002.1"/>
</dbReference>
<feature type="transmembrane region" description="Helical" evidence="6">
    <location>
        <begin position="259"/>
        <end position="281"/>
    </location>
</feature>
<sequence length="417" mass="46937">MRFLRDRDPYKVYIYTNFLSALIFTFIFTVNLLYHVQIVRLDPLQLVLVGTVLELTVFLFEIPTGVVADLKSRKLSIIIGYFLIGSGFLIEGLFPLFVTVIISQVLWGIGYTFTSGAQQAWIADEIGEKEASAAFVKGARAGNLGRIIAIPLSIGVGYFMVNLPILLGGIGMLLLAVLLIRYMKEENFYPANKEERDSTWSHLKKNMKNIIRYSKASFLLRILFLIALLFGLYSEGFDRLWMTHFIDAANLSKFTDSQLVIFMGAIEFVIVLFSFITLHLISRSTIYERRKQIYIALFIGSFIIISSLLGFAFSTLVIGLLVFYMLIQICRHTMEPLVDVWLNQLIVDSKTRASFFSVKGQIDAIGQISGGPVIGLIATKLAIRTAFVCCAILLSPVLVLYYLIVKKDKDFNNKTSG</sequence>
<dbReference type="PROSITE" id="PS50850">
    <property type="entry name" value="MFS"/>
    <property type="match status" value="1"/>
</dbReference>
<keyword evidence="2" id="KW-0813">Transport</keyword>
<keyword evidence="5 6" id="KW-0472">Membrane</keyword>
<dbReference type="EMBL" id="BORP01000002">
    <property type="protein sequence ID" value="GIO26554.1"/>
    <property type="molecule type" value="Genomic_DNA"/>
</dbReference>
<feature type="domain" description="Major facilitator superfamily (MFS) profile" evidence="7">
    <location>
        <begin position="9"/>
        <end position="409"/>
    </location>
</feature>
<dbReference type="PANTHER" id="PTHR23530:SF1">
    <property type="entry name" value="PERMEASE, MAJOR FACILITATOR SUPERFAMILY-RELATED"/>
    <property type="match status" value="1"/>
</dbReference>
<feature type="transmembrane region" description="Helical" evidence="6">
    <location>
        <begin position="80"/>
        <end position="107"/>
    </location>
</feature>
<dbReference type="PANTHER" id="PTHR23530">
    <property type="entry name" value="TRANSPORT PROTEIN-RELATED"/>
    <property type="match status" value="1"/>
</dbReference>
<evidence type="ECO:0000256" key="5">
    <source>
        <dbReference type="ARBA" id="ARBA00023136"/>
    </source>
</evidence>
<dbReference type="AlphaFoldDB" id="A0A919X6B8"/>
<gene>
    <name evidence="8" type="ORF">J43TS3_11650</name>
</gene>
<evidence type="ECO:0000259" key="7">
    <source>
        <dbReference type="PROSITE" id="PS50850"/>
    </source>
</evidence>
<evidence type="ECO:0000256" key="1">
    <source>
        <dbReference type="ARBA" id="ARBA00004651"/>
    </source>
</evidence>
<feature type="transmembrane region" description="Helical" evidence="6">
    <location>
        <begin position="12"/>
        <end position="34"/>
    </location>
</feature>
<protein>
    <submittedName>
        <fullName evidence="8">Tetracycline efflux MFS transporter TetA(P)</fullName>
    </submittedName>
</protein>
<feature type="transmembrane region" description="Helical" evidence="6">
    <location>
        <begin position="381"/>
        <end position="404"/>
    </location>
</feature>
<evidence type="ECO:0000256" key="6">
    <source>
        <dbReference type="SAM" id="Phobius"/>
    </source>
</evidence>
<evidence type="ECO:0000256" key="3">
    <source>
        <dbReference type="ARBA" id="ARBA00022692"/>
    </source>
</evidence>
<dbReference type="Gene3D" id="1.20.1250.20">
    <property type="entry name" value="MFS general substrate transporter like domains"/>
    <property type="match status" value="1"/>
</dbReference>
<reference evidence="8" key="1">
    <citation type="submission" date="2021-03" db="EMBL/GenBank/DDBJ databases">
        <title>Antimicrobial resistance genes in bacteria isolated from Japanese honey, and their potential for conferring macrolide and lincosamide resistance in the American foulbrood pathogen Paenibacillus larvae.</title>
        <authorList>
            <person name="Okamoto M."/>
            <person name="Kumagai M."/>
            <person name="Kanamori H."/>
            <person name="Takamatsu D."/>
        </authorList>
    </citation>
    <scope>NUCLEOTIDE SEQUENCE</scope>
    <source>
        <strain evidence="8">J43TS3</strain>
    </source>
</reference>
<keyword evidence="4 6" id="KW-1133">Transmembrane helix</keyword>
<dbReference type="InterPro" id="IPR053160">
    <property type="entry name" value="MFS_DHA3_Transporter"/>
</dbReference>
<keyword evidence="3 6" id="KW-0812">Transmembrane</keyword>
<proteinExistence type="predicted"/>
<feature type="transmembrane region" description="Helical" evidence="6">
    <location>
        <begin position="159"/>
        <end position="180"/>
    </location>
</feature>
<dbReference type="SUPFAM" id="SSF103473">
    <property type="entry name" value="MFS general substrate transporter"/>
    <property type="match status" value="1"/>
</dbReference>
<evidence type="ECO:0000256" key="4">
    <source>
        <dbReference type="ARBA" id="ARBA00022989"/>
    </source>
</evidence>
<dbReference type="Pfam" id="PF07690">
    <property type="entry name" value="MFS_1"/>
    <property type="match status" value="1"/>
</dbReference>
<evidence type="ECO:0000256" key="2">
    <source>
        <dbReference type="ARBA" id="ARBA00022448"/>
    </source>
</evidence>
<dbReference type="GO" id="GO:0005886">
    <property type="term" value="C:plasma membrane"/>
    <property type="evidence" value="ECO:0007669"/>
    <property type="project" value="UniProtKB-SubCell"/>
</dbReference>
<organism evidence="8 9">
    <name type="scientific">Ornithinibacillus bavariensis</name>
    <dbReference type="NCBI Taxonomy" id="545502"/>
    <lineage>
        <taxon>Bacteria</taxon>
        <taxon>Bacillati</taxon>
        <taxon>Bacillota</taxon>
        <taxon>Bacilli</taxon>
        <taxon>Bacillales</taxon>
        <taxon>Bacillaceae</taxon>
        <taxon>Ornithinibacillus</taxon>
    </lineage>
</organism>
<feature type="transmembrane region" description="Helical" evidence="6">
    <location>
        <begin position="46"/>
        <end position="68"/>
    </location>
</feature>